<sequence>MREKTGGEIAADYLIAEGVPYV</sequence>
<accession>A0A382N804</accession>
<organism evidence="1">
    <name type="scientific">marine metagenome</name>
    <dbReference type="NCBI Taxonomy" id="408172"/>
    <lineage>
        <taxon>unclassified sequences</taxon>
        <taxon>metagenomes</taxon>
        <taxon>ecological metagenomes</taxon>
    </lineage>
</organism>
<gene>
    <name evidence="1" type="ORF">METZ01_LOCUS309191</name>
</gene>
<feature type="non-terminal residue" evidence="1">
    <location>
        <position position="22"/>
    </location>
</feature>
<dbReference type="AlphaFoldDB" id="A0A382N804"/>
<proteinExistence type="predicted"/>
<reference evidence="1" key="1">
    <citation type="submission" date="2018-05" db="EMBL/GenBank/DDBJ databases">
        <authorList>
            <person name="Lanie J.A."/>
            <person name="Ng W.-L."/>
            <person name="Kazmierczak K.M."/>
            <person name="Andrzejewski T.M."/>
            <person name="Davidsen T.M."/>
            <person name="Wayne K.J."/>
            <person name="Tettelin H."/>
            <person name="Glass J.I."/>
            <person name="Rusch D."/>
            <person name="Podicherti R."/>
            <person name="Tsui H.-C.T."/>
            <person name="Winkler M.E."/>
        </authorList>
    </citation>
    <scope>NUCLEOTIDE SEQUENCE</scope>
</reference>
<name>A0A382N804_9ZZZZ</name>
<evidence type="ECO:0000313" key="1">
    <source>
        <dbReference type="EMBL" id="SVC56337.1"/>
    </source>
</evidence>
<dbReference type="EMBL" id="UINC01098091">
    <property type="protein sequence ID" value="SVC56337.1"/>
    <property type="molecule type" value="Genomic_DNA"/>
</dbReference>
<protein>
    <submittedName>
        <fullName evidence="1">Uncharacterized protein</fullName>
    </submittedName>
</protein>